<name>A0A7W5B134_9BACL</name>
<dbReference type="Proteomes" id="UP000570361">
    <property type="component" value="Unassembled WGS sequence"/>
</dbReference>
<proteinExistence type="inferred from homology"/>
<feature type="transmembrane region" description="Helical" evidence="7">
    <location>
        <begin position="12"/>
        <end position="41"/>
    </location>
</feature>
<comment type="similarity">
    <text evidence="2">Belongs to the DedA family.</text>
</comment>
<evidence type="ECO:0000256" key="2">
    <source>
        <dbReference type="ARBA" id="ARBA00010792"/>
    </source>
</evidence>
<keyword evidence="6 7" id="KW-0472">Membrane</keyword>
<dbReference type="InterPro" id="IPR051311">
    <property type="entry name" value="DedA_domain"/>
</dbReference>
<dbReference type="PANTHER" id="PTHR42709:SF6">
    <property type="entry name" value="UNDECAPRENYL PHOSPHATE TRANSPORTER A"/>
    <property type="match status" value="1"/>
</dbReference>
<dbReference type="RefSeq" id="WP_183602592.1">
    <property type="nucleotide sequence ID" value="NZ_JACHXK010000012.1"/>
</dbReference>
<keyword evidence="10" id="KW-1185">Reference proteome</keyword>
<evidence type="ECO:0000313" key="9">
    <source>
        <dbReference type="EMBL" id="MBB3112475.1"/>
    </source>
</evidence>
<comment type="subcellular location">
    <subcellularLocation>
        <location evidence="1">Cell membrane</location>
        <topology evidence="1">Multi-pass membrane protein</topology>
    </subcellularLocation>
</comment>
<dbReference type="PANTHER" id="PTHR42709">
    <property type="entry name" value="ALKALINE PHOSPHATASE LIKE PROTEIN"/>
    <property type="match status" value="1"/>
</dbReference>
<feature type="transmembrane region" description="Helical" evidence="7">
    <location>
        <begin position="179"/>
        <end position="198"/>
    </location>
</feature>
<dbReference type="EMBL" id="JACHXK010000012">
    <property type="protein sequence ID" value="MBB3112475.1"/>
    <property type="molecule type" value="Genomic_DNA"/>
</dbReference>
<comment type="caution">
    <text evidence="9">The sequence shown here is derived from an EMBL/GenBank/DDBJ whole genome shotgun (WGS) entry which is preliminary data.</text>
</comment>
<reference evidence="9 10" key="1">
    <citation type="submission" date="2020-08" db="EMBL/GenBank/DDBJ databases">
        <title>Genomic Encyclopedia of Type Strains, Phase III (KMG-III): the genomes of soil and plant-associated and newly described type strains.</title>
        <authorList>
            <person name="Whitman W."/>
        </authorList>
    </citation>
    <scope>NUCLEOTIDE SEQUENCE [LARGE SCALE GENOMIC DNA]</scope>
    <source>
        <strain evidence="9 10">CECT 5862</strain>
    </source>
</reference>
<evidence type="ECO:0000256" key="7">
    <source>
        <dbReference type="SAM" id="Phobius"/>
    </source>
</evidence>
<dbReference type="AlphaFoldDB" id="A0A7W5B134"/>
<organism evidence="9 10">
    <name type="scientific">Paenibacillus phyllosphaerae</name>
    <dbReference type="NCBI Taxonomy" id="274593"/>
    <lineage>
        <taxon>Bacteria</taxon>
        <taxon>Bacillati</taxon>
        <taxon>Bacillota</taxon>
        <taxon>Bacilli</taxon>
        <taxon>Bacillales</taxon>
        <taxon>Paenibacillaceae</taxon>
        <taxon>Paenibacillus</taxon>
    </lineage>
</organism>
<dbReference type="Pfam" id="PF09335">
    <property type="entry name" value="VTT_dom"/>
    <property type="match status" value="1"/>
</dbReference>
<dbReference type="InterPro" id="IPR032816">
    <property type="entry name" value="VTT_dom"/>
</dbReference>
<evidence type="ECO:0000256" key="5">
    <source>
        <dbReference type="ARBA" id="ARBA00022989"/>
    </source>
</evidence>
<evidence type="ECO:0000259" key="8">
    <source>
        <dbReference type="Pfam" id="PF09335"/>
    </source>
</evidence>
<sequence length="226" mass="24937">MEQWVTEMMSTYGYFGIFLLIVLENFVLLIPSVFVLTFGGFMTESTDMTIAEVVLWATAGSLVGAIGQYGLGRLLPMERLDSFLTRYHKIIHLKPEHLRKAFAWFEKYGLWAVLLGRLIPLFRSLVSIPAGSASLKLVPFLLVTVLGSLIWNTVLVIIGATVGTSWESIIGMPESYANIAWVAAVVLVVIAIIGYRFFRRMVKGREGSIRPDASGGIGQEGTGKTM</sequence>
<keyword evidence="4 7" id="KW-0812">Transmembrane</keyword>
<protein>
    <submittedName>
        <fullName evidence="9">Membrane protein DedA with SNARE-associated domain</fullName>
    </submittedName>
</protein>
<evidence type="ECO:0000256" key="1">
    <source>
        <dbReference type="ARBA" id="ARBA00004651"/>
    </source>
</evidence>
<keyword evidence="3" id="KW-1003">Cell membrane</keyword>
<evidence type="ECO:0000256" key="3">
    <source>
        <dbReference type="ARBA" id="ARBA00022475"/>
    </source>
</evidence>
<gene>
    <name evidence="9" type="ORF">FHS18_004576</name>
</gene>
<evidence type="ECO:0000256" key="6">
    <source>
        <dbReference type="ARBA" id="ARBA00023136"/>
    </source>
</evidence>
<feature type="transmembrane region" description="Helical" evidence="7">
    <location>
        <begin position="138"/>
        <end position="159"/>
    </location>
</feature>
<accession>A0A7W5B134</accession>
<evidence type="ECO:0000256" key="4">
    <source>
        <dbReference type="ARBA" id="ARBA00022692"/>
    </source>
</evidence>
<dbReference type="GO" id="GO:0005886">
    <property type="term" value="C:plasma membrane"/>
    <property type="evidence" value="ECO:0007669"/>
    <property type="project" value="UniProtKB-SubCell"/>
</dbReference>
<feature type="transmembrane region" description="Helical" evidence="7">
    <location>
        <begin position="53"/>
        <end position="71"/>
    </location>
</feature>
<feature type="domain" description="VTT" evidence="8">
    <location>
        <begin position="30"/>
        <end position="160"/>
    </location>
</feature>
<keyword evidence="5 7" id="KW-1133">Transmembrane helix</keyword>
<evidence type="ECO:0000313" key="10">
    <source>
        <dbReference type="Proteomes" id="UP000570361"/>
    </source>
</evidence>